<evidence type="ECO:0008006" key="4">
    <source>
        <dbReference type="Google" id="ProtNLM"/>
    </source>
</evidence>
<gene>
    <name evidence="2" type="ORF">SAMN05421504_103232</name>
</gene>
<evidence type="ECO:0000313" key="2">
    <source>
        <dbReference type="EMBL" id="SDX60414.1"/>
    </source>
</evidence>
<proteinExistence type="predicted"/>
<feature type="chain" id="PRO_5011793745" description="Secreted protein" evidence="1">
    <location>
        <begin position="31"/>
        <end position="359"/>
    </location>
</feature>
<organism evidence="2 3">
    <name type="scientific">Amycolatopsis xylanica</name>
    <dbReference type="NCBI Taxonomy" id="589385"/>
    <lineage>
        <taxon>Bacteria</taxon>
        <taxon>Bacillati</taxon>
        <taxon>Actinomycetota</taxon>
        <taxon>Actinomycetes</taxon>
        <taxon>Pseudonocardiales</taxon>
        <taxon>Pseudonocardiaceae</taxon>
        <taxon>Amycolatopsis</taxon>
    </lineage>
</organism>
<reference evidence="2 3" key="1">
    <citation type="submission" date="2016-10" db="EMBL/GenBank/DDBJ databases">
        <authorList>
            <person name="de Groot N.N."/>
        </authorList>
    </citation>
    <scope>NUCLEOTIDE SEQUENCE [LARGE SCALE GENOMIC DNA]</scope>
    <source>
        <strain evidence="2 3">CPCC 202699</strain>
    </source>
</reference>
<dbReference type="AlphaFoldDB" id="A0A1H3D3S3"/>
<name>A0A1H3D3S3_9PSEU</name>
<evidence type="ECO:0000256" key="1">
    <source>
        <dbReference type="SAM" id="SignalP"/>
    </source>
</evidence>
<dbReference type="Pfam" id="PF03752">
    <property type="entry name" value="ALF"/>
    <property type="match status" value="1"/>
</dbReference>
<keyword evidence="3" id="KW-1185">Reference proteome</keyword>
<evidence type="ECO:0000313" key="3">
    <source>
        <dbReference type="Proteomes" id="UP000199515"/>
    </source>
</evidence>
<protein>
    <recommendedName>
        <fullName evidence="4">Secreted protein</fullName>
    </recommendedName>
</protein>
<accession>A0A1H3D3S3</accession>
<dbReference type="InterPro" id="IPR005506">
    <property type="entry name" value="DUF312_ALF"/>
</dbReference>
<dbReference type="STRING" id="589385.SAMN05421504_103232"/>
<feature type="signal peptide" evidence="1">
    <location>
        <begin position="1"/>
        <end position="30"/>
    </location>
</feature>
<dbReference type="Proteomes" id="UP000199515">
    <property type="component" value="Unassembled WGS sequence"/>
</dbReference>
<keyword evidence="1" id="KW-0732">Signal</keyword>
<sequence length="359" mass="38790">MGRHTLMRAVMVTAIVIGTTGAITPTTAIADTVIAAVDPAQQAAADRARVKRIAKRDPRPEVQTSAWTALLSSRGDEAIAEFLATGLDKARARAIDNARRNTDIIQRTITTSLPGSNVRVTAERALRGTDAERDEYVRTGFAKAQEADRLNDNKYQEHVAKQAQADRDYVTHLSVDDPGPQVRAAAARALRTGDDADIADFFTYYWPSATKLDDEAFRMFTADQDVIWHNTVRRLQEAALAAEQAERESSGALADKARADAIAAWRSIGDQADVSSVNWGAERDKALAQVASWAAVADYARAATTGQDWASVLARAGANQKSWADEAEWAITQAAKWTGIADQARASAEAAIIRNGGNQ</sequence>
<dbReference type="EMBL" id="FNON01000003">
    <property type="protein sequence ID" value="SDX60414.1"/>
    <property type="molecule type" value="Genomic_DNA"/>
</dbReference>